<organism evidence="2 3">
    <name type="scientific">Chitinimonas viridis</name>
    <dbReference type="NCBI Taxonomy" id="664880"/>
    <lineage>
        <taxon>Bacteria</taxon>
        <taxon>Pseudomonadati</taxon>
        <taxon>Pseudomonadota</taxon>
        <taxon>Betaproteobacteria</taxon>
        <taxon>Neisseriales</taxon>
        <taxon>Chitinibacteraceae</taxon>
        <taxon>Chitinimonas</taxon>
    </lineage>
</organism>
<reference evidence="2" key="1">
    <citation type="journal article" date="2014" name="Int. J. Syst. Evol. Microbiol.">
        <title>Complete genome of a new Firmicutes species belonging to the dominant human colonic microbiota ('Ruminococcus bicirculans') reveals two chromosomes and a selective capacity to utilize plant glucans.</title>
        <authorList>
            <consortium name="NISC Comparative Sequencing Program"/>
            <person name="Wegmann U."/>
            <person name="Louis P."/>
            <person name="Goesmann A."/>
            <person name="Henrissat B."/>
            <person name="Duncan S.H."/>
            <person name="Flint H.J."/>
        </authorList>
    </citation>
    <scope>NUCLEOTIDE SEQUENCE</scope>
    <source>
        <strain evidence="2">CECT 7703</strain>
    </source>
</reference>
<evidence type="ECO:0000259" key="1">
    <source>
        <dbReference type="PROSITE" id="PS50042"/>
    </source>
</evidence>
<dbReference type="RefSeq" id="WP_290332290.1">
    <property type="nucleotide sequence ID" value="NZ_JAUFPU010000007.1"/>
</dbReference>
<comment type="caution">
    <text evidence="2">The sequence shown here is derived from an EMBL/GenBank/DDBJ whole genome shotgun (WGS) entry which is preliminary data.</text>
</comment>
<dbReference type="InterPro" id="IPR018490">
    <property type="entry name" value="cNMP-bd_dom_sf"/>
</dbReference>
<gene>
    <name evidence="2" type="ORF">QWZ03_08335</name>
</gene>
<dbReference type="PANTHER" id="PTHR24567:SF74">
    <property type="entry name" value="HTH-TYPE TRANSCRIPTIONAL REGULATOR ARCR"/>
    <property type="match status" value="1"/>
</dbReference>
<sequence>MQNNDALVQRLVQSVRLFGGFTAEEARQYLAACQFEQHPAGKRLLNEGEDGSELYVLLSGTVAVNRFAGITEHELTRLGPGETFGELALIDFGWRSASVVAIDDVRVLVFKRASMPRLAGLETKLYRNLAIMMAGRLRETDARLAEMAEQSQEKQAFEKLASETQRYFVG</sequence>
<dbReference type="EMBL" id="JAUFPU010000007">
    <property type="protein sequence ID" value="MDN3576769.1"/>
    <property type="molecule type" value="Genomic_DNA"/>
</dbReference>
<dbReference type="InterPro" id="IPR014710">
    <property type="entry name" value="RmlC-like_jellyroll"/>
</dbReference>
<dbReference type="InterPro" id="IPR050397">
    <property type="entry name" value="Env_Response_Regulators"/>
</dbReference>
<dbReference type="InterPro" id="IPR000595">
    <property type="entry name" value="cNMP-bd_dom"/>
</dbReference>
<dbReference type="SUPFAM" id="SSF51206">
    <property type="entry name" value="cAMP-binding domain-like"/>
    <property type="match status" value="1"/>
</dbReference>
<name>A0ABT8B454_9NEIS</name>
<reference evidence="2" key="2">
    <citation type="submission" date="2023-06" db="EMBL/GenBank/DDBJ databases">
        <authorList>
            <person name="Lucena T."/>
            <person name="Sun Q."/>
        </authorList>
    </citation>
    <scope>NUCLEOTIDE SEQUENCE</scope>
    <source>
        <strain evidence="2">CECT 7703</strain>
    </source>
</reference>
<dbReference type="PANTHER" id="PTHR24567">
    <property type="entry name" value="CRP FAMILY TRANSCRIPTIONAL REGULATORY PROTEIN"/>
    <property type="match status" value="1"/>
</dbReference>
<proteinExistence type="predicted"/>
<dbReference type="SMART" id="SM00100">
    <property type="entry name" value="cNMP"/>
    <property type="match status" value="1"/>
</dbReference>
<protein>
    <submittedName>
        <fullName evidence="2">Crp/Fnr family transcriptional regulator</fullName>
    </submittedName>
</protein>
<dbReference type="Gene3D" id="2.60.120.10">
    <property type="entry name" value="Jelly Rolls"/>
    <property type="match status" value="1"/>
</dbReference>
<dbReference type="InterPro" id="IPR018488">
    <property type="entry name" value="cNMP-bd_CS"/>
</dbReference>
<dbReference type="PROSITE" id="PS00889">
    <property type="entry name" value="CNMP_BINDING_2"/>
    <property type="match status" value="1"/>
</dbReference>
<dbReference type="Proteomes" id="UP001180081">
    <property type="component" value="Unassembled WGS sequence"/>
</dbReference>
<dbReference type="Pfam" id="PF00027">
    <property type="entry name" value="cNMP_binding"/>
    <property type="match status" value="1"/>
</dbReference>
<keyword evidence="3" id="KW-1185">Reference proteome</keyword>
<evidence type="ECO:0000313" key="2">
    <source>
        <dbReference type="EMBL" id="MDN3576769.1"/>
    </source>
</evidence>
<dbReference type="PROSITE" id="PS50042">
    <property type="entry name" value="CNMP_BINDING_3"/>
    <property type="match status" value="1"/>
</dbReference>
<feature type="domain" description="Cyclic nucleotide-binding" evidence="1">
    <location>
        <begin position="17"/>
        <end position="120"/>
    </location>
</feature>
<dbReference type="CDD" id="cd00038">
    <property type="entry name" value="CAP_ED"/>
    <property type="match status" value="1"/>
</dbReference>
<evidence type="ECO:0000313" key="3">
    <source>
        <dbReference type="Proteomes" id="UP001180081"/>
    </source>
</evidence>
<accession>A0ABT8B454</accession>